<feature type="domain" description="CBS" evidence="3">
    <location>
        <begin position="72"/>
        <end position="124"/>
    </location>
</feature>
<gene>
    <name evidence="4" type="ORF">EDC18_10891</name>
</gene>
<dbReference type="AlphaFoldDB" id="A0A4R3MIT6"/>
<evidence type="ECO:0000313" key="5">
    <source>
        <dbReference type="Proteomes" id="UP000294902"/>
    </source>
</evidence>
<sequence length="124" mass="14077">MKINTIMKKNVFKITPTDSIKMALDKMTELNINGMPVINEEDVLVGMIVKADIYRFLIEPGHYDSCPVEWVMTKKVITANSDEEIVGVGKKLRDNNIIAMPVLENEMVVGIVSIEDILDYYIEK</sequence>
<keyword evidence="1 2" id="KW-0129">CBS domain</keyword>
<dbReference type="Pfam" id="PF00571">
    <property type="entry name" value="CBS"/>
    <property type="match status" value="2"/>
</dbReference>
<dbReference type="SMART" id="SM00116">
    <property type="entry name" value="CBS"/>
    <property type="match status" value="2"/>
</dbReference>
<proteinExistence type="predicted"/>
<dbReference type="InterPro" id="IPR046342">
    <property type="entry name" value="CBS_dom_sf"/>
</dbReference>
<evidence type="ECO:0000256" key="1">
    <source>
        <dbReference type="ARBA" id="ARBA00023122"/>
    </source>
</evidence>
<reference evidence="4 5" key="1">
    <citation type="submission" date="2019-03" db="EMBL/GenBank/DDBJ databases">
        <title>Genomic Encyclopedia of Type Strains, Phase IV (KMG-IV): sequencing the most valuable type-strain genomes for metagenomic binning, comparative biology and taxonomic classification.</title>
        <authorList>
            <person name="Goeker M."/>
        </authorList>
    </citation>
    <scope>NUCLEOTIDE SEQUENCE [LARGE SCALE GENOMIC DNA]</scope>
    <source>
        <strain evidence="4 5">DSM 24629</strain>
    </source>
</reference>
<evidence type="ECO:0000256" key="2">
    <source>
        <dbReference type="PROSITE-ProRule" id="PRU00703"/>
    </source>
</evidence>
<accession>A0A4R3MIT6</accession>
<organism evidence="4 5">
    <name type="scientific">Natranaerovirga pectinivora</name>
    <dbReference type="NCBI Taxonomy" id="682400"/>
    <lineage>
        <taxon>Bacteria</taxon>
        <taxon>Bacillati</taxon>
        <taxon>Bacillota</taxon>
        <taxon>Clostridia</taxon>
        <taxon>Lachnospirales</taxon>
        <taxon>Natranaerovirgaceae</taxon>
        <taxon>Natranaerovirga</taxon>
    </lineage>
</organism>
<dbReference type="Gene3D" id="3.10.580.10">
    <property type="entry name" value="CBS-domain"/>
    <property type="match status" value="1"/>
</dbReference>
<dbReference type="Proteomes" id="UP000294902">
    <property type="component" value="Unassembled WGS sequence"/>
</dbReference>
<protein>
    <submittedName>
        <fullName evidence="4">CBS domain protein</fullName>
    </submittedName>
</protein>
<dbReference type="InterPro" id="IPR051257">
    <property type="entry name" value="Diverse_CBS-Domain"/>
</dbReference>
<evidence type="ECO:0000313" key="4">
    <source>
        <dbReference type="EMBL" id="TCT13854.1"/>
    </source>
</evidence>
<dbReference type="SUPFAM" id="SSF54631">
    <property type="entry name" value="CBS-domain pair"/>
    <property type="match status" value="1"/>
</dbReference>
<dbReference type="PANTHER" id="PTHR43080">
    <property type="entry name" value="CBS DOMAIN-CONTAINING PROTEIN CBSX3, MITOCHONDRIAL"/>
    <property type="match status" value="1"/>
</dbReference>
<dbReference type="InterPro" id="IPR000644">
    <property type="entry name" value="CBS_dom"/>
</dbReference>
<dbReference type="PROSITE" id="PS51371">
    <property type="entry name" value="CBS"/>
    <property type="match status" value="2"/>
</dbReference>
<name>A0A4R3MIT6_9FIRM</name>
<evidence type="ECO:0000259" key="3">
    <source>
        <dbReference type="PROSITE" id="PS51371"/>
    </source>
</evidence>
<dbReference type="PANTHER" id="PTHR43080:SF2">
    <property type="entry name" value="CBS DOMAIN-CONTAINING PROTEIN"/>
    <property type="match status" value="1"/>
</dbReference>
<dbReference type="CDD" id="cd02205">
    <property type="entry name" value="CBS_pair_SF"/>
    <property type="match status" value="1"/>
</dbReference>
<feature type="domain" description="CBS" evidence="3">
    <location>
        <begin position="7"/>
        <end position="65"/>
    </location>
</feature>
<dbReference type="RefSeq" id="WP_132253275.1">
    <property type="nucleotide sequence ID" value="NZ_SMAL01000008.1"/>
</dbReference>
<comment type="caution">
    <text evidence="4">The sequence shown here is derived from an EMBL/GenBank/DDBJ whole genome shotgun (WGS) entry which is preliminary data.</text>
</comment>
<dbReference type="EMBL" id="SMAL01000008">
    <property type="protein sequence ID" value="TCT13854.1"/>
    <property type="molecule type" value="Genomic_DNA"/>
</dbReference>
<dbReference type="OrthoDB" id="9790355at2"/>
<keyword evidence="5" id="KW-1185">Reference proteome</keyword>